<evidence type="ECO:0000313" key="2">
    <source>
        <dbReference type="Proteomes" id="UP000317169"/>
    </source>
</evidence>
<reference evidence="1 2" key="1">
    <citation type="submission" date="2019-06" db="EMBL/GenBank/DDBJ databases">
        <title>Flavibacter putida gen. nov., sp. nov., a novel marine bacterium of the family Flavobacteriaceae isolated from coastal seawater.</title>
        <authorList>
            <person name="Feng X."/>
        </authorList>
    </citation>
    <scope>NUCLEOTIDE SEQUENCE [LARGE SCALE GENOMIC DNA]</scope>
    <source>
        <strain evidence="1 2">PLHSN227</strain>
    </source>
</reference>
<organism evidence="1 2">
    <name type="scientific">Haloflavibacter putidus</name>
    <dbReference type="NCBI Taxonomy" id="2576776"/>
    <lineage>
        <taxon>Bacteria</taxon>
        <taxon>Pseudomonadati</taxon>
        <taxon>Bacteroidota</taxon>
        <taxon>Flavobacteriia</taxon>
        <taxon>Flavobacteriales</taxon>
        <taxon>Flavobacteriaceae</taxon>
        <taxon>Haloflavibacter</taxon>
    </lineage>
</organism>
<dbReference type="EMBL" id="VIAR01000002">
    <property type="protein sequence ID" value="TQD40193.1"/>
    <property type="molecule type" value="Genomic_DNA"/>
</dbReference>
<dbReference type="Proteomes" id="UP000317169">
    <property type="component" value="Unassembled WGS sequence"/>
</dbReference>
<comment type="caution">
    <text evidence="1">The sequence shown here is derived from an EMBL/GenBank/DDBJ whole genome shotgun (WGS) entry which is preliminary data.</text>
</comment>
<gene>
    <name evidence="1" type="ORF">FKR84_03060</name>
</gene>
<sequence length="205" mass="23439">MNATFQITDFVHLNSRGLFRKENMLYPKSNEISLADFLKSIYKEENLAYPKFYKMDLLSKMGIICTEILLQENEIDKNTALVFQNNASSLSTDLEHQKSISQKENAMASPAVFVYTLPNIVMGEIAIKHNLKSENAFFIAENFTPDFIHTYTSILLQTNKANSAICGWIDLYNDRYNVFLALISNKGKIGFTPDNLKQLYHSVDE</sequence>
<dbReference type="AlphaFoldDB" id="A0A507ZUP3"/>
<proteinExistence type="predicted"/>
<dbReference type="OrthoDB" id="1071350at2"/>
<accession>A0A507ZUP3</accession>
<evidence type="ECO:0000313" key="1">
    <source>
        <dbReference type="EMBL" id="TQD40193.1"/>
    </source>
</evidence>
<keyword evidence="2" id="KW-1185">Reference proteome</keyword>
<dbReference type="RefSeq" id="WP_141420723.1">
    <property type="nucleotide sequence ID" value="NZ_VIAR01000002.1"/>
</dbReference>
<evidence type="ECO:0008006" key="3">
    <source>
        <dbReference type="Google" id="ProtNLM"/>
    </source>
</evidence>
<protein>
    <recommendedName>
        <fullName evidence="3">3-oxoacyl-ACP synthase</fullName>
    </recommendedName>
</protein>
<name>A0A507ZUP3_9FLAO</name>